<dbReference type="KEGG" id="msei:MSEDJ_10250"/>
<dbReference type="EMBL" id="AP022588">
    <property type="protein sequence ID" value="BBY26929.1"/>
    <property type="molecule type" value="Genomic_DNA"/>
</dbReference>
<protein>
    <submittedName>
        <fullName evidence="2">Putative succinyl-CoA transferase</fullName>
    </submittedName>
</protein>
<dbReference type="GO" id="GO:0005737">
    <property type="term" value="C:cytoplasm"/>
    <property type="evidence" value="ECO:0007669"/>
    <property type="project" value="TreeGrafter"/>
</dbReference>
<dbReference type="InterPro" id="IPR016181">
    <property type="entry name" value="Acyl_CoA_acyltransferase"/>
</dbReference>
<dbReference type="Pfam" id="PF13302">
    <property type="entry name" value="Acetyltransf_3"/>
    <property type="match status" value="1"/>
</dbReference>
<dbReference type="GO" id="GO:1990189">
    <property type="term" value="F:protein N-terminal-serine acetyltransferase activity"/>
    <property type="evidence" value="ECO:0007669"/>
    <property type="project" value="TreeGrafter"/>
</dbReference>
<sequence>MTSAIWPLFGLRVSTPRVTLAYVTDDHAERLADLAAEGIHDPATMPFSEPWTDVAPPEQQRNTLRYLWRCRAETTTAKWALNLAVEDGDGRLVGLCTLDAEDFTTTRSASTGSWLGRRHQGRGLGREMRQAALHLLFAGLGGATATTRAWHDNTASLGVTGSLPYTEREPVVMQRRGHPDTMRDFAMTRQQWSAVRRDDVRLDGVEPVREFLGIAAAG</sequence>
<evidence type="ECO:0000259" key="1">
    <source>
        <dbReference type="Pfam" id="PF13302"/>
    </source>
</evidence>
<evidence type="ECO:0000313" key="3">
    <source>
        <dbReference type="Proteomes" id="UP000467193"/>
    </source>
</evidence>
<dbReference type="Gene3D" id="3.40.630.30">
    <property type="match status" value="1"/>
</dbReference>
<organism evidence="2 3">
    <name type="scientific">Mycolicibacterium sediminis</name>
    <dbReference type="NCBI Taxonomy" id="1286180"/>
    <lineage>
        <taxon>Bacteria</taxon>
        <taxon>Bacillati</taxon>
        <taxon>Actinomycetota</taxon>
        <taxon>Actinomycetes</taxon>
        <taxon>Mycobacteriales</taxon>
        <taxon>Mycobacteriaceae</taxon>
        <taxon>Mycolicibacterium</taxon>
    </lineage>
</organism>
<dbReference type="GO" id="GO:0008999">
    <property type="term" value="F:protein-N-terminal-alanine acetyltransferase activity"/>
    <property type="evidence" value="ECO:0007669"/>
    <property type="project" value="TreeGrafter"/>
</dbReference>
<evidence type="ECO:0000313" key="2">
    <source>
        <dbReference type="EMBL" id="BBY26929.1"/>
    </source>
</evidence>
<dbReference type="Proteomes" id="UP000467193">
    <property type="component" value="Chromosome"/>
</dbReference>
<dbReference type="PANTHER" id="PTHR43441">
    <property type="entry name" value="RIBOSOMAL-PROTEIN-SERINE ACETYLTRANSFERASE"/>
    <property type="match status" value="1"/>
</dbReference>
<dbReference type="SUPFAM" id="SSF55729">
    <property type="entry name" value="Acyl-CoA N-acyltransferases (Nat)"/>
    <property type="match status" value="1"/>
</dbReference>
<keyword evidence="3" id="KW-1185">Reference proteome</keyword>
<dbReference type="InterPro" id="IPR000182">
    <property type="entry name" value="GNAT_dom"/>
</dbReference>
<accession>A0A7I7QKM5</accession>
<dbReference type="AlphaFoldDB" id="A0A7I7QKM5"/>
<dbReference type="InterPro" id="IPR051908">
    <property type="entry name" value="Ribosomal_N-acetyltransferase"/>
</dbReference>
<feature type="domain" description="N-acetyltransferase" evidence="1">
    <location>
        <begin position="17"/>
        <end position="160"/>
    </location>
</feature>
<gene>
    <name evidence="2" type="ORF">MSEDJ_10250</name>
</gene>
<reference evidence="2 3" key="1">
    <citation type="journal article" date="2019" name="Emerg. Microbes Infect.">
        <title>Comprehensive subspecies identification of 175 nontuberculous mycobacteria species based on 7547 genomic profiles.</title>
        <authorList>
            <person name="Matsumoto Y."/>
            <person name="Kinjo T."/>
            <person name="Motooka D."/>
            <person name="Nabeya D."/>
            <person name="Jung N."/>
            <person name="Uechi K."/>
            <person name="Horii T."/>
            <person name="Iida T."/>
            <person name="Fujita J."/>
            <person name="Nakamura S."/>
        </authorList>
    </citation>
    <scope>NUCLEOTIDE SEQUENCE [LARGE SCALE GENOMIC DNA]</scope>
    <source>
        <strain evidence="2 3">JCM 17899</strain>
    </source>
</reference>
<dbReference type="RefSeq" id="WP_163795889.1">
    <property type="nucleotide sequence ID" value="NZ_AP022588.1"/>
</dbReference>
<dbReference type="PANTHER" id="PTHR43441:SF11">
    <property type="entry name" value="RIBOSOMAL-PROTEIN-SERINE ACETYLTRANSFERASE"/>
    <property type="match status" value="1"/>
</dbReference>
<proteinExistence type="predicted"/>
<name>A0A7I7QKM5_9MYCO</name>
<keyword evidence="2" id="KW-0808">Transferase</keyword>